<protein>
    <submittedName>
        <fullName evidence="4">Phosphatase PAP2 family protein</fullName>
    </submittedName>
</protein>
<keyword evidence="2" id="KW-0812">Transmembrane</keyword>
<dbReference type="EMBL" id="CP041692">
    <property type="protein sequence ID" value="QDP94856.1"/>
    <property type="molecule type" value="Genomic_DNA"/>
</dbReference>
<feature type="transmembrane region" description="Helical" evidence="2">
    <location>
        <begin position="30"/>
        <end position="50"/>
    </location>
</feature>
<feature type="transmembrane region" description="Helical" evidence="2">
    <location>
        <begin position="109"/>
        <end position="127"/>
    </location>
</feature>
<feature type="transmembrane region" description="Helical" evidence="2">
    <location>
        <begin position="170"/>
        <end position="192"/>
    </location>
</feature>
<sequence>MSLTTERPMAAQQGGYQQPRPRKLSWNLRSAMPVFVVAVLGVLATTWVALYTTRGQLYDQTAMRVLDSGNGSTANAHLVQLLQQVSVGGTAIALAIMAGVAVLRGRFRLALAAGVLVVGANVTTQLLKRYVLERPDLGQGAVNSLPSGHTTVVFSLVLAAVLVSPRALRWLVVLIGSAVGGLTGLATVIAGWHRPSDVVAGLLVTLAWAALVSGLLTGGPRDGRIGHSGMFAALLGGALAALGVIIYGFGWSAAADASKVIPFTAAVIAGVAALAVGGYAQLVSRTSN</sequence>
<evidence type="ECO:0000259" key="3">
    <source>
        <dbReference type="SMART" id="SM00014"/>
    </source>
</evidence>
<reference evidence="4 5" key="1">
    <citation type="submission" date="2019-07" db="EMBL/GenBank/DDBJ databases">
        <title>Microlunatus dokdonensis sp. nov. isolated from the rhizospheric soil of the wild plant Elymus tsukushiensis.</title>
        <authorList>
            <person name="Ghim S.-Y."/>
            <person name="Hwang Y.-J."/>
            <person name="Son J.-S."/>
            <person name="Shin J.-H."/>
        </authorList>
    </citation>
    <scope>NUCLEOTIDE SEQUENCE [LARGE SCALE GENOMIC DNA]</scope>
    <source>
        <strain evidence="4 5">KUDC0627</strain>
    </source>
</reference>
<evidence type="ECO:0000256" key="2">
    <source>
        <dbReference type="SAM" id="Phobius"/>
    </source>
</evidence>
<organism evidence="4 5">
    <name type="scientific">Microlunatus elymi</name>
    <dbReference type="NCBI Taxonomy" id="2596828"/>
    <lineage>
        <taxon>Bacteria</taxon>
        <taxon>Bacillati</taxon>
        <taxon>Actinomycetota</taxon>
        <taxon>Actinomycetes</taxon>
        <taxon>Propionibacteriales</taxon>
        <taxon>Propionibacteriaceae</taxon>
        <taxon>Microlunatus</taxon>
    </lineage>
</organism>
<dbReference type="InterPro" id="IPR000326">
    <property type="entry name" value="PAP2/HPO"/>
</dbReference>
<evidence type="ECO:0000313" key="5">
    <source>
        <dbReference type="Proteomes" id="UP000319263"/>
    </source>
</evidence>
<dbReference type="AlphaFoldDB" id="A0A516PUH9"/>
<name>A0A516PUH9_9ACTN</name>
<dbReference type="OrthoDB" id="3240395at2"/>
<feature type="transmembrane region" description="Helical" evidence="2">
    <location>
        <begin position="260"/>
        <end position="282"/>
    </location>
</feature>
<keyword evidence="2" id="KW-0472">Membrane</keyword>
<dbReference type="SMART" id="SM00014">
    <property type="entry name" value="acidPPc"/>
    <property type="match status" value="1"/>
</dbReference>
<dbReference type="Gene3D" id="1.20.144.10">
    <property type="entry name" value="Phosphatidic acid phosphatase type 2/haloperoxidase"/>
    <property type="match status" value="1"/>
</dbReference>
<keyword evidence="2" id="KW-1133">Transmembrane helix</keyword>
<feature type="domain" description="Phosphatidic acid phosphatase type 2/haloperoxidase" evidence="3">
    <location>
        <begin position="107"/>
        <end position="213"/>
    </location>
</feature>
<dbReference type="KEGG" id="mik:FOE78_02025"/>
<dbReference type="InterPro" id="IPR036938">
    <property type="entry name" value="PAP2/HPO_sf"/>
</dbReference>
<dbReference type="Pfam" id="PF01569">
    <property type="entry name" value="PAP2"/>
    <property type="match status" value="1"/>
</dbReference>
<evidence type="ECO:0000256" key="1">
    <source>
        <dbReference type="SAM" id="MobiDB-lite"/>
    </source>
</evidence>
<gene>
    <name evidence="4" type="ORF">FOE78_02025</name>
</gene>
<evidence type="ECO:0000313" key="4">
    <source>
        <dbReference type="EMBL" id="QDP94856.1"/>
    </source>
</evidence>
<dbReference type="RefSeq" id="WP_143984844.1">
    <property type="nucleotide sequence ID" value="NZ_CP041692.1"/>
</dbReference>
<feature type="transmembrane region" description="Helical" evidence="2">
    <location>
        <begin position="81"/>
        <end position="102"/>
    </location>
</feature>
<feature type="transmembrane region" description="Helical" evidence="2">
    <location>
        <begin position="147"/>
        <end position="163"/>
    </location>
</feature>
<feature type="region of interest" description="Disordered" evidence="1">
    <location>
        <begin position="1"/>
        <end position="20"/>
    </location>
</feature>
<dbReference type="SUPFAM" id="SSF48317">
    <property type="entry name" value="Acid phosphatase/Vanadium-dependent haloperoxidase"/>
    <property type="match status" value="1"/>
</dbReference>
<keyword evidence="5" id="KW-1185">Reference proteome</keyword>
<proteinExistence type="predicted"/>
<dbReference type="Proteomes" id="UP000319263">
    <property type="component" value="Chromosome"/>
</dbReference>
<accession>A0A516PUH9</accession>
<feature type="transmembrane region" description="Helical" evidence="2">
    <location>
        <begin position="198"/>
        <end position="218"/>
    </location>
</feature>
<feature type="transmembrane region" description="Helical" evidence="2">
    <location>
        <begin position="230"/>
        <end position="254"/>
    </location>
</feature>